<dbReference type="AlphaFoldDB" id="A0A2P5B441"/>
<reference evidence="4" key="1">
    <citation type="submission" date="2016-06" db="EMBL/GenBank/DDBJ databases">
        <title>Parallel loss of symbiosis genes in relatives of nitrogen-fixing non-legume Parasponia.</title>
        <authorList>
            <person name="Van Velzen R."/>
            <person name="Holmer R."/>
            <person name="Bu F."/>
            <person name="Rutten L."/>
            <person name="Van Zeijl A."/>
            <person name="Liu W."/>
            <person name="Santuari L."/>
            <person name="Cao Q."/>
            <person name="Sharma T."/>
            <person name="Shen D."/>
            <person name="Roswanjaya Y."/>
            <person name="Wardhani T."/>
            <person name="Kalhor M.S."/>
            <person name="Jansen J."/>
            <person name="Van den Hoogen J."/>
            <person name="Gungor B."/>
            <person name="Hartog M."/>
            <person name="Hontelez J."/>
            <person name="Verver J."/>
            <person name="Yang W.-C."/>
            <person name="Schijlen E."/>
            <person name="Repin R."/>
            <person name="Schilthuizen M."/>
            <person name="Schranz E."/>
            <person name="Heidstra R."/>
            <person name="Miyata K."/>
            <person name="Fedorova E."/>
            <person name="Kohlen W."/>
            <person name="Bisseling T."/>
            <person name="Smit S."/>
            <person name="Geurts R."/>
        </authorList>
    </citation>
    <scope>NUCLEOTIDE SEQUENCE [LARGE SCALE GENOMIC DNA]</scope>
    <source>
        <strain evidence="4">cv. WU1-14</strain>
    </source>
</reference>
<feature type="domain" description="Alpha 1,4-glycosyltransferase" evidence="2">
    <location>
        <begin position="294"/>
        <end position="418"/>
    </location>
</feature>
<dbReference type="OrthoDB" id="409543at2759"/>
<dbReference type="InterPro" id="IPR007652">
    <property type="entry name" value="A1-4-GlycosylTfrase_dom"/>
</dbReference>
<keyword evidence="3" id="KW-0808">Transferase</keyword>
<dbReference type="Pfam" id="PF04488">
    <property type="entry name" value="Gly_transf_sug"/>
    <property type="match status" value="1"/>
</dbReference>
<dbReference type="SUPFAM" id="SSF53448">
    <property type="entry name" value="Nucleotide-diphospho-sugar transferases"/>
    <property type="match status" value="1"/>
</dbReference>
<evidence type="ECO:0000259" key="2">
    <source>
        <dbReference type="Pfam" id="PF04572"/>
    </source>
</evidence>
<dbReference type="InterPro" id="IPR007577">
    <property type="entry name" value="GlycoTrfase_DXD_sugar-bd_CS"/>
</dbReference>
<keyword evidence="1" id="KW-0472">Membrane</keyword>
<dbReference type="GO" id="GO:0016740">
    <property type="term" value="F:transferase activity"/>
    <property type="evidence" value="ECO:0007669"/>
    <property type="project" value="UniProtKB-KW"/>
</dbReference>
<sequence>MEKKLSQKVLFRIFSRTSKSPIFFAVSFGAIFFMIYTDSIVSNLNIYPLDLTTYEIYESQDVFAGIDNNNNALVPKVDDDKDDIEIENRDIIVPPENITEEERIVWFHRKLFESEILESNDLSLKFHSRVLEFLNHGCSIQLYMTWLAPAKEFGKRQFLSIDTLFKAHPKGCLMILSRTMDSKRGYRILKPLIDRGFKVLAITPDVSFLLKNTPAEPWLKSMKNGDRDPGFVPFPQNLSNLLRIAVLYKYGGAYLDTDFLILRDFFGLRNAVGAQTIDAKTKQWTRLNNAVLIFDINHPILLDFMEDFAANFNGNRWGYNGPYMVSRVVESVGSKAGYNLTILPPKAFYPVKWVEIKKLMKKPGNESESTWVESMLKELNEGETYGIHLWNKISKDLDIEEGSAVAKLVSDHCVICQDICTSNN</sequence>
<dbReference type="Gene3D" id="3.90.550.20">
    <property type="match status" value="1"/>
</dbReference>
<keyword evidence="1" id="KW-1133">Transmembrane helix</keyword>
<evidence type="ECO:0000313" key="3">
    <source>
        <dbReference type="EMBL" id="PON43541.1"/>
    </source>
</evidence>
<protein>
    <submittedName>
        <fullName evidence="3">Alpha 1,4-glycosyltransferase domain containing protein</fullName>
    </submittedName>
</protein>
<organism evidence="3 4">
    <name type="scientific">Parasponia andersonii</name>
    <name type="common">Sponia andersonii</name>
    <dbReference type="NCBI Taxonomy" id="3476"/>
    <lineage>
        <taxon>Eukaryota</taxon>
        <taxon>Viridiplantae</taxon>
        <taxon>Streptophyta</taxon>
        <taxon>Embryophyta</taxon>
        <taxon>Tracheophyta</taxon>
        <taxon>Spermatophyta</taxon>
        <taxon>Magnoliopsida</taxon>
        <taxon>eudicotyledons</taxon>
        <taxon>Gunneridae</taxon>
        <taxon>Pentapetalae</taxon>
        <taxon>rosids</taxon>
        <taxon>fabids</taxon>
        <taxon>Rosales</taxon>
        <taxon>Cannabaceae</taxon>
        <taxon>Parasponia</taxon>
    </lineage>
</organism>
<dbReference type="PANTHER" id="PTHR46781">
    <property type="entry name" value="ALPHA 1,4-GLYCOSYLTRANSFERASE FAMILY PROTEIN"/>
    <property type="match status" value="1"/>
</dbReference>
<dbReference type="EMBL" id="JXTB01000369">
    <property type="protein sequence ID" value="PON43541.1"/>
    <property type="molecule type" value="Genomic_DNA"/>
</dbReference>
<dbReference type="STRING" id="3476.A0A2P5B441"/>
<gene>
    <name evidence="3" type="ORF">PanWU01x14_273140</name>
</gene>
<proteinExistence type="predicted"/>
<dbReference type="InterPro" id="IPR044789">
    <property type="entry name" value="Put_A1-4-GlycosylTfrase_plant"/>
</dbReference>
<feature type="transmembrane region" description="Helical" evidence="1">
    <location>
        <begin position="21"/>
        <end position="37"/>
    </location>
</feature>
<evidence type="ECO:0000313" key="4">
    <source>
        <dbReference type="Proteomes" id="UP000237105"/>
    </source>
</evidence>
<comment type="caution">
    <text evidence="3">The sequence shown here is derived from an EMBL/GenBank/DDBJ whole genome shotgun (WGS) entry which is preliminary data.</text>
</comment>
<dbReference type="Proteomes" id="UP000237105">
    <property type="component" value="Unassembled WGS sequence"/>
</dbReference>
<dbReference type="PANTHER" id="PTHR46781:SF7">
    <property type="entry name" value="ALPHA 1,4-GLYCOSYLTRANSFERASE FAMILY PROTEIN"/>
    <property type="match status" value="1"/>
</dbReference>
<accession>A0A2P5B441</accession>
<name>A0A2P5B441_PARAD</name>
<keyword evidence="4" id="KW-1185">Reference proteome</keyword>
<evidence type="ECO:0000256" key="1">
    <source>
        <dbReference type="SAM" id="Phobius"/>
    </source>
</evidence>
<dbReference type="InterPro" id="IPR029044">
    <property type="entry name" value="Nucleotide-diphossugar_trans"/>
</dbReference>
<dbReference type="Pfam" id="PF04572">
    <property type="entry name" value="Gb3_synth"/>
    <property type="match status" value="1"/>
</dbReference>
<keyword evidence="1" id="KW-0812">Transmembrane</keyword>